<dbReference type="Proteomes" id="UP000626109">
    <property type="component" value="Unassembled WGS sequence"/>
</dbReference>
<evidence type="ECO:0000313" key="1">
    <source>
        <dbReference type="EMBL" id="CAE8708942.1"/>
    </source>
</evidence>
<gene>
    <name evidence="1" type="ORF">PGLA2088_LOCUS35188</name>
</gene>
<dbReference type="EMBL" id="CAJNNW010031763">
    <property type="protein sequence ID" value="CAE8708942.1"/>
    <property type="molecule type" value="Genomic_DNA"/>
</dbReference>
<accession>A0A813KMS9</accession>
<organism evidence="1 2">
    <name type="scientific">Polarella glacialis</name>
    <name type="common">Dinoflagellate</name>
    <dbReference type="NCBI Taxonomy" id="89957"/>
    <lineage>
        <taxon>Eukaryota</taxon>
        <taxon>Sar</taxon>
        <taxon>Alveolata</taxon>
        <taxon>Dinophyceae</taxon>
        <taxon>Suessiales</taxon>
        <taxon>Suessiaceae</taxon>
        <taxon>Polarella</taxon>
    </lineage>
</organism>
<protein>
    <submittedName>
        <fullName evidence="1">Uncharacterized protein</fullName>
    </submittedName>
</protein>
<evidence type="ECO:0000313" key="2">
    <source>
        <dbReference type="Proteomes" id="UP000626109"/>
    </source>
</evidence>
<name>A0A813KMS9_POLGL</name>
<feature type="non-terminal residue" evidence="1">
    <location>
        <position position="1"/>
    </location>
</feature>
<comment type="caution">
    <text evidence="1">The sequence shown here is derived from an EMBL/GenBank/DDBJ whole genome shotgun (WGS) entry which is preliminary data.</text>
</comment>
<reference evidence="1" key="1">
    <citation type="submission" date="2021-02" db="EMBL/GenBank/DDBJ databases">
        <authorList>
            <person name="Dougan E. K."/>
            <person name="Rhodes N."/>
            <person name="Thang M."/>
            <person name="Chan C."/>
        </authorList>
    </citation>
    <scope>NUCLEOTIDE SEQUENCE</scope>
</reference>
<proteinExistence type="predicted"/>
<dbReference type="AlphaFoldDB" id="A0A813KMS9"/>
<sequence length="107" mass="11851">RSCTAVEDIQQLPLTAHNLAGPSLRFTPRHFSAVFSPCALHTSASGPRAQSPNFSRRMDRSMARWQLLVSCNTTSTTIATTTAIKHHVIIQQSHWQLSCSIFNENSS</sequence>